<keyword evidence="8 12" id="KW-0406">Ion transport</keyword>
<reference evidence="13" key="1">
    <citation type="submission" date="2021-02" db="EMBL/GenBank/DDBJ databases">
        <authorList>
            <person name="Bekaert M."/>
        </authorList>
    </citation>
    <scope>NUCLEOTIDE SEQUENCE</scope>
    <source>
        <strain evidence="13">IoA-00</strain>
    </source>
</reference>
<evidence type="ECO:0000256" key="4">
    <source>
        <dbReference type="ARBA" id="ARBA00022461"/>
    </source>
</evidence>
<evidence type="ECO:0000256" key="8">
    <source>
        <dbReference type="ARBA" id="ARBA00023065"/>
    </source>
</evidence>
<protein>
    <submittedName>
        <fullName evidence="13">(salmon louse) hypothetical protein</fullName>
    </submittedName>
</protein>
<dbReference type="Proteomes" id="UP000675881">
    <property type="component" value="Chromosome 7"/>
</dbReference>
<dbReference type="Pfam" id="PF00858">
    <property type="entry name" value="ASC"/>
    <property type="match status" value="1"/>
</dbReference>
<keyword evidence="5 12" id="KW-0812">Transmembrane</keyword>
<comment type="similarity">
    <text evidence="2 12">Belongs to the amiloride-sensitive sodium channel (TC 1.A.6) family.</text>
</comment>
<keyword evidence="6" id="KW-1133">Transmembrane helix</keyword>
<keyword evidence="10 12" id="KW-0739">Sodium transport</keyword>
<evidence type="ECO:0000256" key="10">
    <source>
        <dbReference type="ARBA" id="ARBA00023201"/>
    </source>
</evidence>
<dbReference type="OrthoDB" id="6628406at2759"/>
<keyword evidence="4 12" id="KW-0894">Sodium channel</keyword>
<evidence type="ECO:0000256" key="12">
    <source>
        <dbReference type="RuleBase" id="RU000679"/>
    </source>
</evidence>
<keyword evidence="14" id="KW-1185">Reference proteome</keyword>
<evidence type="ECO:0000313" key="13">
    <source>
        <dbReference type="EMBL" id="CAF3001366.1"/>
    </source>
</evidence>
<evidence type="ECO:0000256" key="5">
    <source>
        <dbReference type="ARBA" id="ARBA00022692"/>
    </source>
</evidence>
<dbReference type="InterPro" id="IPR001873">
    <property type="entry name" value="ENaC"/>
</dbReference>
<evidence type="ECO:0000313" key="14">
    <source>
        <dbReference type="Proteomes" id="UP000675881"/>
    </source>
</evidence>
<evidence type="ECO:0000256" key="3">
    <source>
        <dbReference type="ARBA" id="ARBA00022448"/>
    </source>
</evidence>
<keyword evidence="11 12" id="KW-0407">Ion channel</keyword>
<comment type="subcellular location">
    <subcellularLocation>
        <location evidence="1">Membrane</location>
        <topology evidence="1">Multi-pass membrane protein</topology>
    </subcellularLocation>
</comment>
<dbReference type="EMBL" id="HG994586">
    <property type="protein sequence ID" value="CAF3001366.1"/>
    <property type="molecule type" value="Genomic_DNA"/>
</dbReference>
<evidence type="ECO:0000256" key="9">
    <source>
        <dbReference type="ARBA" id="ARBA00023136"/>
    </source>
</evidence>
<gene>
    <name evidence="13" type="ORF">LSAA_13053</name>
</gene>
<organism evidence="13 14">
    <name type="scientific">Lepeophtheirus salmonis</name>
    <name type="common">Salmon louse</name>
    <name type="synonym">Caligus salmonis</name>
    <dbReference type="NCBI Taxonomy" id="72036"/>
    <lineage>
        <taxon>Eukaryota</taxon>
        <taxon>Metazoa</taxon>
        <taxon>Ecdysozoa</taxon>
        <taxon>Arthropoda</taxon>
        <taxon>Crustacea</taxon>
        <taxon>Multicrustacea</taxon>
        <taxon>Hexanauplia</taxon>
        <taxon>Copepoda</taxon>
        <taxon>Siphonostomatoida</taxon>
        <taxon>Caligidae</taxon>
        <taxon>Lepeophtheirus</taxon>
    </lineage>
</organism>
<keyword evidence="9" id="KW-0472">Membrane</keyword>
<name>A0A7R8D502_LEPSM</name>
<dbReference type="GO" id="GO:0016020">
    <property type="term" value="C:membrane"/>
    <property type="evidence" value="ECO:0007669"/>
    <property type="project" value="UniProtKB-SubCell"/>
</dbReference>
<evidence type="ECO:0000256" key="11">
    <source>
        <dbReference type="ARBA" id="ARBA00023303"/>
    </source>
</evidence>
<dbReference type="GO" id="GO:0005272">
    <property type="term" value="F:sodium channel activity"/>
    <property type="evidence" value="ECO:0007669"/>
    <property type="project" value="UniProtKB-KW"/>
</dbReference>
<evidence type="ECO:0000256" key="2">
    <source>
        <dbReference type="ARBA" id="ARBA00007193"/>
    </source>
</evidence>
<keyword evidence="3 12" id="KW-0813">Transport</keyword>
<keyword evidence="7" id="KW-0915">Sodium</keyword>
<evidence type="ECO:0000256" key="6">
    <source>
        <dbReference type="ARBA" id="ARBA00022989"/>
    </source>
</evidence>
<evidence type="ECO:0000256" key="7">
    <source>
        <dbReference type="ARBA" id="ARBA00023053"/>
    </source>
</evidence>
<sequence length="268" mass="29754">MGNNPMKSFSPSSSIRNRGIVMEELREEDEDEIKSDKNQDQSITGNIFLKYNNGHGSSLNYGNNSSELFPIEEENNYIKSSLTSKDPPISVRSTVSVQSESGLDSTSTISVSPSSTFAFRDAIKHPSSTTSQSDGALWQNQTSDDDVNLAKVNLSGLRAATDTSRKKGRRYLWIFLLSVCFAVMIIQITDRLRHFISEPVSVSVTLARNKSLVFSGHYREMTSDTSVLISLDLFFGSSSGFSNILFVFFLDEVLFIQLPKLPSDNLFA</sequence>
<evidence type="ECO:0000256" key="1">
    <source>
        <dbReference type="ARBA" id="ARBA00004141"/>
    </source>
</evidence>
<proteinExistence type="inferred from homology"/>
<accession>A0A7R8D502</accession>
<dbReference type="AlphaFoldDB" id="A0A7R8D502"/>